<dbReference type="RefSeq" id="WP_408163688.1">
    <property type="nucleotide sequence ID" value="NZ_JAQQDB010000045.1"/>
</dbReference>
<dbReference type="Proteomes" id="UP001629462">
    <property type="component" value="Unassembled WGS sequence"/>
</dbReference>
<dbReference type="SUPFAM" id="SSF101898">
    <property type="entry name" value="NHL repeat"/>
    <property type="match status" value="1"/>
</dbReference>
<organism evidence="1 2">
    <name type="scientific">Caballeronia jiangsuensis</name>
    <dbReference type="NCBI Taxonomy" id="1458357"/>
    <lineage>
        <taxon>Bacteria</taxon>
        <taxon>Pseudomonadati</taxon>
        <taxon>Pseudomonadota</taxon>
        <taxon>Betaproteobacteria</taxon>
        <taxon>Burkholderiales</taxon>
        <taxon>Burkholderiaceae</taxon>
        <taxon>Caballeronia</taxon>
    </lineage>
</organism>
<evidence type="ECO:0008006" key="3">
    <source>
        <dbReference type="Google" id="ProtNLM"/>
    </source>
</evidence>
<evidence type="ECO:0000313" key="1">
    <source>
        <dbReference type="EMBL" id="MFM0522130.1"/>
    </source>
</evidence>
<protein>
    <recommendedName>
        <fullName evidence="3">SMP-30/Gluconolactonase/LRE-like region domain-containing protein</fullName>
    </recommendedName>
</protein>
<name>A0ABW9CWS7_9BURK</name>
<gene>
    <name evidence="1" type="ORF">PQR08_32425</name>
</gene>
<comment type="caution">
    <text evidence="1">The sequence shown here is derived from an EMBL/GenBank/DDBJ whole genome shotgun (WGS) entry which is preliminary data.</text>
</comment>
<proteinExistence type="predicted"/>
<evidence type="ECO:0000313" key="2">
    <source>
        <dbReference type="Proteomes" id="UP001629462"/>
    </source>
</evidence>
<reference evidence="1 2" key="1">
    <citation type="journal article" date="2024" name="Chem. Sci.">
        <title>Discovery of megapolipeptins by genome mining of a Burkholderiales bacteria collection.</title>
        <authorList>
            <person name="Paulo B.S."/>
            <person name="Recchia M.J.J."/>
            <person name="Lee S."/>
            <person name="Fergusson C.H."/>
            <person name="Romanowski S.B."/>
            <person name="Hernandez A."/>
            <person name="Krull N."/>
            <person name="Liu D.Y."/>
            <person name="Cavanagh H."/>
            <person name="Bos A."/>
            <person name="Gray C.A."/>
            <person name="Murphy B.T."/>
            <person name="Linington R.G."/>
            <person name="Eustaquio A.S."/>
        </authorList>
    </citation>
    <scope>NUCLEOTIDE SEQUENCE [LARGE SCALE GENOMIC DNA]</scope>
    <source>
        <strain evidence="1 2">RL17-374-BIF-D</strain>
    </source>
</reference>
<dbReference type="InterPro" id="IPR011042">
    <property type="entry name" value="6-blade_b-propeller_TolB-like"/>
</dbReference>
<dbReference type="Gene3D" id="2.120.10.30">
    <property type="entry name" value="TolB, C-terminal domain"/>
    <property type="match status" value="1"/>
</dbReference>
<dbReference type="EMBL" id="JAQQDB010000045">
    <property type="protein sequence ID" value="MFM0522130.1"/>
    <property type="molecule type" value="Genomic_DNA"/>
</dbReference>
<accession>A0ABW9CWS7</accession>
<keyword evidence="2" id="KW-1185">Reference proteome</keyword>
<sequence>MKLSFAPDGALYVGRQGGNNRIHRITPGGSSVSEFGPPMVDPDAVLFDAAGRVSGTPNSVLVGGGVLAAVFPDQTSTVVFNAGFADVDDMKFDGLRRLIFSDDLPRVLTSSGGALTVLISLPVRPGSIAVDRDNRIFLALEDGTIRIYNADGTLAASAFATGLAGLDTYLAFGPGAGGFGHELYVLNGSDLLRCDMNGKITAIGSGFNVGPSSGTGFVFGPDKALYVSEYSNNRILKITRGNGD</sequence>